<comment type="similarity">
    <text evidence="1 6">Belongs to the NusB family.</text>
</comment>
<keyword evidence="3 6" id="KW-0694">RNA-binding</keyword>
<dbReference type="Gene3D" id="1.10.940.10">
    <property type="entry name" value="NusB-like"/>
    <property type="match status" value="1"/>
</dbReference>
<dbReference type="InterPro" id="IPR006027">
    <property type="entry name" value="NusB_RsmB_TIM44"/>
</dbReference>
<keyword evidence="5 6" id="KW-0804">Transcription</keyword>
<dbReference type="HAMAP" id="MF_00073">
    <property type="entry name" value="NusB"/>
    <property type="match status" value="1"/>
</dbReference>
<keyword evidence="2 6" id="KW-0889">Transcription antitermination</keyword>
<dbReference type="GO" id="GO:0003723">
    <property type="term" value="F:RNA binding"/>
    <property type="evidence" value="ECO:0007669"/>
    <property type="project" value="UniProtKB-UniRule"/>
</dbReference>
<evidence type="ECO:0000256" key="5">
    <source>
        <dbReference type="ARBA" id="ARBA00023163"/>
    </source>
</evidence>
<comment type="function">
    <text evidence="6">Involved in transcription antitermination. Required for transcription of ribosomal RNA (rRNA) genes. Binds specifically to the boxA antiterminator sequence of the ribosomal RNA (rrn) operons.</text>
</comment>
<dbReference type="GO" id="GO:0005829">
    <property type="term" value="C:cytosol"/>
    <property type="evidence" value="ECO:0007669"/>
    <property type="project" value="TreeGrafter"/>
</dbReference>
<dbReference type="InterPro" id="IPR011605">
    <property type="entry name" value="NusB_fam"/>
</dbReference>
<sequence>MGKRRRARELALQVLYQLDIRGEKAEEILCQFWKQNNTEKTVEEFANILVKGVEEKRGDIDQLLAKCALNWELDRMSVVDRNILRLGSFEILFLKNIPYPVSINEAIELAKIFGAEDSPKFINGILNKVKDFSPAG</sequence>
<dbReference type="PANTHER" id="PTHR11078">
    <property type="entry name" value="N UTILIZATION SUBSTANCE PROTEIN B-RELATED"/>
    <property type="match status" value="1"/>
</dbReference>
<evidence type="ECO:0000256" key="6">
    <source>
        <dbReference type="HAMAP-Rule" id="MF_00073"/>
    </source>
</evidence>
<dbReference type="InterPro" id="IPR035926">
    <property type="entry name" value="NusB-like_sf"/>
</dbReference>
<gene>
    <name evidence="6 8" type="primary">nusB</name>
    <name evidence="8" type="ORF">COS11_02720</name>
</gene>
<evidence type="ECO:0000256" key="2">
    <source>
        <dbReference type="ARBA" id="ARBA00022814"/>
    </source>
</evidence>
<feature type="domain" description="NusB/RsmB/TIM44" evidence="7">
    <location>
        <begin position="5"/>
        <end position="130"/>
    </location>
</feature>
<dbReference type="GO" id="GO:0031564">
    <property type="term" value="P:transcription antitermination"/>
    <property type="evidence" value="ECO:0007669"/>
    <property type="project" value="UniProtKB-KW"/>
</dbReference>
<evidence type="ECO:0000256" key="3">
    <source>
        <dbReference type="ARBA" id="ARBA00022884"/>
    </source>
</evidence>
<dbReference type="GO" id="GO:0006353">
    <property type="term" value="P:DNA-templated transcription termination"/>
    <property type="evidence" value="ECO:0007669"/>
    <property type="project" value="UniProtKB-UniRule"/>
</dbReference>
<proteinExistence type="inferred from homology"/>
<protein>
    <recommendedName>
        <fullName evidence="6">Transcription antitermination protein NusB</fullName>
    </recommendedName>
    <alternativeName>
        <fullName evidence="6">Antitermination factor NusB</fullName>
    </alternativeName>
</protein>
<dbReference type="Proteomes" id="UP000228886">
    <property type="component" value="Unassembled WGS sequence"/>
</dbReference>
<organism evidence="8 9">
    <name type="scientific">bacterium (Candidatus Ratteibacteria) CG01_land_8_20_14_3_00_40_19</name>
    <dbReference type="NCBI Taxonomy" id="2014290"/>
    <lineage>
        <taxon>Bacteria</taxon>
        <taxon>Candidatus Ratteibacteria</taxon>
    </lineage>
</organism>
<accession>A0A2M7E9F3</accession>
<evidence type="ECO:0000259" key="7">
    <source>
        <dbReference type="Pfam" id="PF01029"/>
    </source>
</evidence>
<dbReference type="CDD" id="cd00619">
    <property type="entry name" value="Terminator_NusB"/>
    <property type="match status" value="1"/>
</dbReference>
<dbReference type="AlphaFoldDB" id="A0A2M7E9F3"/>
<name>A0A2M7E9F3_9BACT</name>
<dbReference type="EMBL" id="PETL01000137">
    <property type="protein sequence ID" value="PIV64321.1"/>
    <property type="molecule type" value="Genomic_DNA"/>
</dbReference>
<dbReference type="PANTHER" id="PTHR11078:SF3">
    <property type="entry name" value="ANTITERMINATION NUSB DOMAIN-CONTAINING PROTEIN"/>
    <property type="match status" value="1"/>
</dbReference>
<dbReference type="Pfam" id="PF01029">
    <property type="entry name" value="NusB"/>
    <property type="match status" value="1"/>
</dbReference>
<dbReference type="SUPFAM" id="SSF48013">
    <property type="entry name" value="NusB-like"/>
    <property type="match status" value="1"/>
</dbReference>
<dbReference type="NCBIfam" id="TIGR01951">
    <property type="entry name" value="nusB"/>
    <property type="match status" value="1"/>
</dbReference>
<evidence type="ECO:0000313" key="8">
    <source>
        <dbReference type="EMBL" id="PIV64321.1"/>
    </source>
</evidence>
<evidence type="ECO:0000256" key="4">
    <source>
        <dbReference type="ARBA" id="ARBA00023015"/>
    </source>
</evidence>
<evidence type="ECO:0000313" key="9">
    <source>
        <dbReference type="Proteomes" id="UP000228886"/>
    </source>
</evidence>
<comment type="caution">
    <text evidence="8">The sequence shown here is derived from an EMBL/GenBank/DDBJ whole genome shotgun (WGS) entry which is preliminary data.</text>
</comment>
<reference evidence="9" key="1">
    <citation type="submission" date="2017-09" db="EMBL/GenBank/DDBJ databases">
        <title>Depth-based differentiation of microbial function through sediment-hosted aquifers and enrichment of novel symbionts in the deep terrestrial subsurface.</title>
        <authorList>
            <person name="Probst A.J."/>
            <person name="Ladd B."/>
            <person name="Jarett J.K."/>
            <person name="Geller-Mcgrath D.E."/>
            <person name="Sieber C.M.K."/>
            <person name="Emerson J.B."/>
            <person name="Anantharaman K."/>
            <person name="Thomas B.C."/>
            <person name="Malmstrom R."/>
            <person name="Stieglmeier M."/>
            <person name="Klingl A."/>
            <person name="Woyke T."/>
            <person name="Ryan C.M."/>
            <person name="Banfield J.F."/>
        </authorList>
    </citation>
    <scope>NUCLEOTIDE SEQUENCE [LARGE SCALE GENOMIC DNA]</scope>
</reference>
<evidence type="ECO:0000256" key="1">
    <source>
        <dbReference type="ARBA" id="ARBA00005952"/>
    </source>
</evidence>
<keyword evidence="4 6" id="KW-0805">Transcription regulation</keyword>